<dbReference type="InterPro" id="IPR045056">
    <property type="entry name" value="Nop56/Nop58"/>
</dbReference>
<evidence type="ECO:0000256" key="2">
    <source>
        <dbReference type="ARBA" id="ARBA00009211"/>
    </source>
</evidence>
<evidence type="ECO:0000256" key="4">
    <source>
        <dbReference type="ARBA" id="ARBA00023242"/>
    </source>
</evidence>
<evidence type="ECO:0000256" key="1">
    <source>
        <dbReference type="ARBA" id="ARBA00004604"/>
    </source>
</evidence>
<dbReference type="SMART" id="SM00931">
    <property type="entry name" value="NOSIC"/>
    <property type="match status" value="1"/>
</dbReference>
<dbReference type="InterPro" id="IPR012976">
    <property type="entry name" value="NOSIC"/>
</dbReference>
<dbReference type="GO" id="GO:0031428">
    <property type="term" value="C:box C/D methylation guide snoRNP complex"/>
    <property type="evidence" value="ECO:0007669"/>
    <property type="project" value="InterPro"/>
</dbReference>
<evidence type="ECO:0000313" key="6">
    <source>
        <dbReference type="Proteomes" id="UP000038040"/>
    </source>
</evidence>
<comment type="similarity">
    <text evidence="2">Belongs to the NOP5/NOP56 family.</text>
</comment>
<protein>
    <submittedName>
        <fullName evidence="7">Nop domain-containing protein</fullName>
    </submittedName>
</protein>
<reference evidence="7" key="1">
    <citation type="submission" date="2017-02" db="UniProtKB">
        <authorList>
            <consortium name="WormBaseParasite"/>
        </authorList>
    </citation>
    <scope>IDENTIFICATION</scope>
</reference>
<dbReference type="Gene3D" id="1.10.287.4070">
    <property type="match status" value="1"/>
</dbReference>
<organism evidence="6 7">
    <name type="scientific">Dracunculus medinensis</name>
    <name type="common">Guinea worm</name>
    <dbReference type="NCBI Taxonomy" id="318479"/>
    <lineage>
        <taxon>Eukaryota</taxon>
        <taxon>Metazoa</taxon>
        <taxon>Ecdysozoa</taxon>
        <taxon>Nematoda</taxon>
        <taxon>Chromadorea</taxon>
        <taxon>Rhabditida</taxon>
        <taxon>Spirurina</taxon>
        <taxon>Dracunculoidea</taxon>
        <taxon>Dracunculidae</taxon>
        <taxon>Dracunculus</taxon>
    </lineage>
</organism>
<dbReference type="Gene3D" id="1.10.246.90">
    <property type="entry name" value="Nop domain"/>
    <property type="match status" value="1"/>
</dbReference>
<evidence type="ECO:0000313" key="7">
    <source>
        <dbReference type="WBParaSite" id="DME_0000412401-mRNA-1"/>
    </source>
</evidence>
<sequence>LYTNSILRIDQKNVKKIKIFCFFSIKLVKFKRFDTPLVARDYYLQQKEGNLAKLLKKVLKKQISEGEELAVGDTKLGNIIKEKLNIPCVSNAATTELMRGIRSHIDSLLDEHKDELANMRLALAHSLGRYQVKFNPDKIDTMIIQGISLLDDLDKELNNYIMRCREWYGWHFPELSKIISDPILYVKTVRAIGIKQNAINIDMSEFLSPDLEAKIKSEAEISMGTMISDSDMNCIQYLCEQILDLSDYRAQLSQYLKERMATLAPNLTALLGELVGARLISHAGSLVTLAKYPASTVQILGAEKALFRALKTKKDTPKYGLIYHAQIVGQASTKMKGKMARKLSAKVSLASRIDALADESKGASMGIEARAYLERVSRQGQEPRRISGVSTKHDKYRFKRFAAHDKKFAFYSWIISN</sequence>
<dbReference type="PROSITE" id="PS51358">
    <property type="entry name" value="NOP"/>
    <property type="match status" value="1"/>
</dbReference>
<feature type="domain" description="Nop" evidence="5">
    <location>
        <begin position="263"/>
        <end position="382"/>
    </location>
</feature>
<dbReference type="GO" id="GO:0030515">
    <property type="term" value="F:snoRNA binding"/>
    <property type="evidence" value="ECO:0007669"/>
    <property type="project" value="InterPro"/>
</dbReference>
<dbReference type="Pfam" id="PF01798">
    <property type="entry name" value="Nop"/>
    <property type="match status" value="1"/>
</dbReference>
<proteinExistence type="inferred from homology"/>
<dbReference type="GO" id="GO:0032040">
    <property type="term" value="C:small-subunit processome"/>
    <property type="evidence" value="ECO:0007669"/>
    <property type="project" value="InterPro"/>
</dbReference>
<keyword evidence="3" id="KW-0690">Ribosome biogenesis</keyword>
<dbReference type="FunFam" id="1.10.287.4070:FF:000001">
    <property type="entry name" value="Probable Nucleolar protein 58"/>
    <property type="match status" value="1"/>
</dbReference>
<accession>A0A0N4UAF1</accession>
<dbReference type="Proteomes" id="UP000038040">
    <property type="component" value="Unplaced"/>
</dbReference>
<dbReference type="FunFam" id="1.10.246.90:FF:000005">
    <property type="entry name" value="Nucleolar protein 5, putative"/>
    <property type="match status" value="1"/>
</dbReference>
<evidence type="ECO:0000256" key="3">
    <source>
        <dbReference type="ARBA" id="ARBA00022517"/>
    </source>
</evidence>
<dbReference type="InterPro" id="IPR042239">
    <property type="entry name" value="Nop_C"/>
</dbReference>
<dbReference type="GO" id="GO:0042254">
    <property type="term" value="P:ribosome biogenesis"/>
    <property type="evidence" value="ECO:0007669"/>
    <property type="project" value="UniProtKB-KW"/>
</dbReference>
<dbReference type="WBParaSite" id="DME_0000412401-mRNA-1">
    <property type="protein sequence ID" value="DME_0000412401-mRNA-1"/>
    <property type="gene ID" value="DME_0000412401"/>
</dbReference>
<name>A0A0N4UAF1_DRAME</name>
<dbReference type="PANTHER" id="PTHR10894:SF1">
    <property type="entry name" value="NUCLEOLAR PROTEIN 58"/>
    <property type="match status" value="1"/>
</dbReference>
<dbReference type="AlphaFoldDB" id="A0A0N4UAF1"/>
<dbReference type="PANTHER" id="PTHR10894">
    <property type="entry name" value="NUCLEOLAR PROTEIN 5 NUCLEOLAR PROTEIN NOP5 NOP58"/>
    <property type="match status" value="1"/>
</dbReference>
<dbReference type="SUPFAM" id="SSF89124">
    <property type="entry name" value="Nop domain"/>
    <property type="match status" value="1"/>
</dbReference>
<comment type="subcellular location">
    <subcellularLocation>
        <location evidence="1">Nucleus</location>
        <location evidence="1">Nucleolus</location>
    </subcellularLocation>
</comment>
<keyword evidence="4" id="KW-0539">Nucleus</keyword>
<dbReference type="InterPro" id="IPR002687">
    <property type="entry name" value="Nop_dom"/>
</dbReference>
<evidence type="ECO:0000259" key="5">
    <source>
        <dbReference type="PROSITE" id="PS51358"/>
    </source>
</evidence>
<dbReference type="InterPro" id="IPR036070">
    <property type="entry name" value="Nop_dom_sf"/>
</dbReference>